<dbReference type="KEGG" id="pda:103709864"/>
<keyword evidence="1 3" id="KW-0732">Signal</keyword>
<protein>
    <submittedName>
        <fullName evidence="6">Defensin Ec-AMP-D1-like isoform X1</fullName>
    </submittedName>
</protein>
<evidence type="ECO:0000256" key="3">
    <source>
        <dbReference type="SAM" id="SignalP"/>
    </source>
</evidence>
<dbReference type="InterPro" id="IPR008176">
    <property type="entry name" value="Defensin_plant"/>
</dbReference>
<dbReference type="SMART" id="SM00505">
    <property type="entry name" value="Knot1"/>
    <property type="match status" value="1"/>
</dbReference>
<dbReference type="PANTHER" id="PTHR33147">
    <property type="entry name" value="DEFENSIN-LIKE PROTEIN 1"/>
    <property type="match status" value="1"/>
</dbReference>
<dbReference type="Gene3D" id="3.30.30.10">
    <property type="entry name" value="Knottin, scorpion toxin-like"/>
    <property type="match status" value="1"/>
</dbReference>
<feature type="domain" description="Knottins-like" evidence="4">
    <location>
        <begin position="33"/>
        <end position="78"/>
    </location>
</feature>
<dbReference type="Pfam" id="PF00304">
    <property type="entry name" value="Gamma-thionin"/>
    <property type="match status" value="1"/>
</dbReference>
<sequence length="78" mass="8709">MEHSRRLLPAILLLLFLLISSEEMGTKVVEARTCESQSHRFKGTCLRASNCANVCQTEGFQGGVCRGLRGRCFCTKRC</sequence>
<proteinExistence type="predicted"/>
<dbReference type="InterPro" id="IPR003614">
    <property type="entry name" value="Knottins"/>
</dbReference>
<dbReference type="AlphaFoldDB" id="A0A8B7C7X0"/>
<dbReference type="PROSITE" id="PS00940">
    <property type="entry name" value="GAMMA_THIONIN"/>
    <property type="match status" value="1"/>
</dbReference>
<dbReference type="CDD" id="cd00107">
    <property type="entry name" value="Knot1"/>
    <property type="match status" value="1"/>
</dbReference>
<organism evidence="5 6">
    <name type="scientific">Phoenix dactylifera</name>
    <name type="common">Date palm</name>
    <dbReference type="NCBI Taxonomy" id="42345"/>
    <lineage>
        <taxon>Eukaryota</taxon>
        <taxon>Viridiplantae</taxon>
        <taxon>Streptophyta</taxon>
        <taxon>Embryophyta</taxon>
        <taxon>Tracheophyta</taxon>
        <taxon>Spermatophyta</taxon>
        <taxon>Magnoliopsida</taxon>
        <taxon>Liliopsida</taxon>
        <taxon>Arecaceae</taxon>
        <taxon>Coryphoideae</taxon>
        <taxon>Phoeniceae</taxon>
        <taxon>Phoenix</taxon>
    </lineage>
</organism>
<evidence type="ECO:0000259" key="4">
    <source>
        <dbReference type="SMART" id="SM00505"/>
    </source>
</evidence>
<feature type="signal peptide" evidence="3">
    <location>
        <begin position="1"/>
        <end position="21"/>
    </location>
</feature>
<feature type="chain" id="PRO_5034874635" evidence="3">
    <location>
        <begin position="22"/>
        <end position="78"/>
    </location>
</feature>
<dbReference type="InterPro" id="IPR036574">
    <property type="entry name" value="Scorpion_toxin-like_sf"/>
</dbReference>
<dbReference type="OrthoDB" id="683455at2759"/>
<name>A0A8B7C7X0_PHODC</name>
<dbReference type="PRINTS" id="PR00288">
    <property type="entry name" value="PUROTHIONIN"/>
</dbReference>
<keyword evidence="5" id="KW-1185">Reference proteome</keyword>
<dbReference type="Proteomes" id="UP000228380">
    <property type="component" value="Unplaced"/>
</dbReference>
<evidence type="ECO:0000256" key="2">
    <source>
        <dbReference type="ARBA" id="ARBA00023157"/>
    </source>
</evidence>
<dbReference type="PANTHER" id="PTHR33147:SF39">
    <property type="entry name" value="DRO1 PROTEIN-RELATED"/>
    <property type="match status" value="1"/>
</dbReference>
<dbReference type="GeneID" id="103709864"/>
<dbReference type="SUPFAM" id="SSF57095">
    <property type="entry name" value="Scorpion toxin-like"/>
    <property type="match status" value="1"/>
</dbReference>
<evidence type="ECO:0000313" key="6">
    <source>
        <dbReference type="RefSeq" id="XP_008793609.1"/>
    </source>
</evidence>
<accession>A0A8B7C7X0</accession>
<evidence type="ECO:0000256" key="1">
    <source>
        <dbReference type="ARBA" id="ARBA00022729"/>
    </source>
</evidence>
<dbReference type="RefSeq" id="XP_008793609.1">
    <property type="nucleotide sequence ID" value="XM_008795387.3"/>
</dbReference>
<dbReference type="GO" id="GO:0006952">
    <property type="term" value="P:defense response"/>
    <property type="evidence" value="ECO:0007669"/>
    <property type="project" value="InterPro"/>
</dbReference>
<evidence type="ECO:0000313" key="5">
    <source>
        <dbReference type="Proteomes" id="UP000228380"/>
    </source>
</evidence>
<reference evidence="6" key="1">
    <citation type="submission" date="2025-08" db="UniProtKB">
        <authorList>
            <consortium name="RefSeq"/>
        </authorList>
    </citation>
    <scope>IDENTIFICATION</scope>
    <source>
        <tissue evidence="6">Young leaves</tissue>
    </source>
</reference>
<gene>
    <name evidence="6" type="primary">LOC103709864</name>
</gene>
<keyword evidence="2" id="KW-1015">Disulfide bond</keyword>